<evidence type="ECO:0000256" key="1">
    <source>
        <dbReference type="SAM" id="MobiDB-lite"/>
    </source>
</evidence>
<dbReference type="AlphaFoldDB" id="A0A165L3B4"/>
<evidence type="ECO:0000313" key="2">
    <source>
        <dbReference type="EMBL" id="KZT63892.1"/>
    </source>
</evidence>
<keyword evidence="3" id="KW-1185">Reference proteome</keyword>
<protein>
    <submittedName>
        <fullName evidence="2">Uncharacterized protein</fullName>
    </submittedName>
</protein>
<name>A0A165L3B4_9APHY</name>
<accession>A0A165L3B4</accession>
<organism evidence="2 3">
    <name type="scientific">Daedalea quercina L-15889</name>
    <dbReference type="NCBI Taxonomy" id="1314783"/>
    <lineage>
        <taxon>Eukaryota</taxon>
        <taxon>Fungi</taxon>
        <taxon>Dikarya</taxon>
        <taxon>Basidiomycota</taxon>
        <taxon>Agaricomycotina</taxon>
        <taxon>Agaricomycetes</taxon>
        <taxon>Polyporales</taxon>
        <taxon>Fomitopsis</taxon>
    </lineage>
</organism>
<gene>
    <name evidence="2" type="ORF">DAEQUDRAFT_83969</name>
</gene>
<feature type="compositionally biased region" description="Polar residues" evidence="1">
    <location>
        <begin position="22"/>
        <end position="37"/>
    </location>
</feature>
<dbReference type="EMBL" id="KV429151">
    <property type="protein sequence ID" value="KZT63892.1"/>
    <property type="molecule type" value="Genomic_DNA"/>
</dbReference>
<proteinExistence type="predicted"/>
<dbReference type="Proteomes" id="UP000076727">
    <property type="component" value="Unassembled WGS sequence"/>
</dbReference>
<feature type="region of interest" description="Disordered" evidence="1">
    <location>
        <begin position="71"/>
        <end position="104"/>
    </location>
</feature>
<reference evidence="2 3" key="1">
    <citation type="journal article" date="2016" name="Mol. Biol. Evol.">
        <title>Comparative Genomics of Early-Diverging Mushroom-Forming Fungi Provides Insights into the Origins of Lignocellulose Decay Capabilities.</title>
        <authorList>
            <person name="Nagy L.G."/>
            <person name="Riley R."/>
            <person name="Tritt A."/>
            <person name="Adam C."/>
            <person name="Daum C."/>
            <person name="Floudas D."/>
            <person name="Sun H."/>
            <person name="Yadav J.S."/>
            <person name="Pangilinan J."/>
            <person name="Larsson K.H."/>
            <person name="Matsuura K."/>
            <person name="Barry K."/>
            <person name="Labutti K."/>
            <person name="Kuo R."/>
            <person name="Ohm R.A."/>
            <person name="Bhattacharya S.S."/>
            <person name="Shirouzu T."/>
            <person name="Yoshinaga Y."/>
            <person name="Martin F.M."/>
            <person name="Grigoriev I.V."/>
            <person name="Hibbett D.S."/>
        </authorList>
    </citation>
    <scope>NUCLEOTIDE SEQUENCE [LARGE SCALE GENOMIC DNA]</scope>
    <source>
        <strain evidence="2 3">L-15889</strain>
    </source>
</reference>
<feature type="region of interest" description="Disordered" evidence="1">
    <location>
        <begin position="17"/>
        <end position="55"/>
    </location>
</feature>
<evidence type="ECO:0000313" key="3">
    <source>
        <dbReference type="Proteomes" id="UP000076727"/>
    </source>
</evidence>
<sequence>MAGGRLLRGIQRSDAGDRAAFRTTQCNSRTSDGGVSRSTKKACSTPRLARENGRPSTAVRWSLLRRVHTCADGGASTPRPPQIAQREATETGPRRTRCPQGGFSRDRRPLTVDWCIHCDARAGLRLASGTCACAHARVDRGSLRLRAACAPLIWSGCTSASTASLTVYECTGLCDQHGGPEPWKPVTAMGQTRRPRNVVRLHVAEDKSAQHWLFGWNGATVSGGGRT</sequence>